<proteinExistence type="predicted"/>
<gene>
    <name evidence="1" type="ORF">LCGC14_2838880</name>
</gene>
<reference evidence="1" key="1">
    <citation type="journal article" date="2015" name="Nature">
        <title>Complex archaea that bridge the gap between prokaryotes and eukaryotes.</title>
        <authorList>
            <person name="Spang A."/>
            <person name="Saw J.H."/>
            <person name="Jorgensen S.L."/>
            <person name="Zaremba-Niedzwiedzka K."/>
            <person name="Martijn J."/>
            <person name="Lind A.E."/>
            <person name="van Eijk R."/>
            <person name="Schleper C."/>
            <person name="Guy L."/>
            <person name="Ettema T.J."/>
        </authorList>
    </citation>
    <scope>NUCLEOTIDE SEQUENCE</scope>
</reference>
<dbReference type="EMBL" id="LAZR01054276">
    <property type="protein sequence ID" value="KKK78905.1"/>
    <property type="molecule type" value="Genomic_DNA"/>
</dbReference>
<dbReference type="AlphaFoldDB" id="A0A0F8YYI9"/>
<name>A0A0F8YYI9_9ZZZZ</name>
<organism evidence="1">
    <name type="scientific">marine sediment metagenome</name>
    <dbReference type="NCBI Taxonomy" id="412755"/>
    <lineage>
        <taxon>unclassified sequences</taxon>
        <taxon>metagenomes</taxon>
        <taxon>ecological metagenomes</taxon>
    </lineage>
</organism>
<comment type="caution">
    <text evidence="1">The sequence shown here is derived from an EMBL/GenBank/DDBJ whole genome shotgun (WGS) entry which is preliminary data.</text>
</comment>
<evidence type="ECO:0008006" key="2">
    <source>
        <dbReference type="Google" id="ProtNLM"/>
    </source>
</evidence>
<evidence type="ECO:0000313" key="1">
    <source>
        <dbReference type="EMBL" id="KKK78905.1"/>
    </source>
</evidence>
<dbReference type="InterPro" id="IPR021508">
    <property type="entry name" value="Gp17-like"/>
</dbReference>
<dbReference type="Gene3D" id="3.30.2000.30">
    <property type="match status" value="1"/>
</dbReference>
<feature type="non-terminal residue" evidence="1">
    <location>
        <position position="1"/>
    </location>
</feature>
<accession>A0A0F8YYI9</accession>
<dbReference type="Pfam" id="PF11367">
    <property type="entry name" value="Tail_completion_gp17"/>
    <property type="match status" value="1"/>
</dbReference>
<sequence>LTNAVYDRIKAHALTSAYRTFVHVPVEDPTKSVVMPYIVIGNQIGIRSESFTTRDTNAEDNVIQVDVWSRYKGDKEVAEIMDNVCQAILSSGLTITGYDTPYLALLEFTNIVEDSTEPSDIVRHGNIRVRFNMAQS</sequence>
<protein>
    <recommendedName>
        <fullName evidence="2">DUF3168 domain-containing protein</fullName>
    </recommendedName>
</protein>
<dbReference type="InterPro" id="IPR053745">
    <property type="entry name" value="Viral_Tail_Comp_sf"/>
</dbReference>